<dbReference type="GeneID" id="114659760"/>
<keyword evidence="1 6" id="KW-0732">Signal</keyword>
<gene>
    <name evidence="8" type="primary">VSTM2L</name>
    <name evidence="8" type="synonym">vstm2l</name>
</gene>
<evidence type="ECO:0000256" key="4">
    <source>
        <dbReference type="ARBA" id="ARBA00070407"/>
    </source>
</evidence>
<dbReference type="RefSeq" id="XP_028668233.1">
    <property type="nucleotide sequence ID" value="XM_028812400.2"/>
</dbReference>
<keyword evidence="9" id="KW-1185">Reference proteome</keyword>
<dbReference type="PANTHER" id="PTHR12207">
    <property type="entry name" value="V-SET AND TRANSMEMBRANE DOMAIN-CONTAINING PROTEIN"/>
    <property type="match status" value="1"/>
</dbReference>
<evidence type="ECO:0000256" key="6">
    <source>
        <dbReference type="SAM" id="SignalP"/>
    </source>
</evidence>
<dbReference type="Proteomes" id="UP000694620">
    <property type="component" value="Chromosome 10"/>
</dbReference>
<dbReference type="InterPro" id="IPR007110">
    <property type="entry name" value="Ig-like_dom"/>
</dbReference>
<feature type="compositionally biased region" description="Basic and acidic residues" evidence="5">
    <location>
        <begin position="197"/>
        <end position="218"/>
    </location>
</feature>
<dbReference type="Pfam" id="PF07686">
    <property type="entry name" value="V-set"/>
    <property type="match status" value="1"/>
</dbReference>
<dbReference type="Gene3D" id="2.60.40.10">
    <property type="entry name" value="Immunoglobulins"/>
    <property type="match status" value="1"/>
</dbReference>
<dbReference type="FunFam" id="2.60.40.10:FF:000735">
    <property type="entry name" value="V-set and transmembrane domain containing 2 like"/>
    <property type="match status" value="1"/>
</dbReference>
<keyword evidence="2" id="KW-1015">Disulfide bond</keyword>
<name>A0A8C4SA65_ERPCA</name>
<feature type="chain" id="PRO_5034094522" description="V-set and transmembrane domain-containing protein 2-like protein" evidence="6">
    <location>
        <begin position="24"/>
        <end position="218"/>
    </location>
</feature>
<dbReference type="GeneTree" id="ENSGT00940000159381"/>
<evidence type="ECO:0000313" key="8">
    <source>
        <dbReference type="Ensembl" id="ENSECRP00000011565.1"/>
    </source>
</evidence>
<evidence type="ECO:0000256" key="3">
    <source>
        <dbReference type="ARBA" id="ARBA00023319"/>
    </source>
</evidence>
<dbReference type="InterPro" id="IPR013106">
    <property type="entry name" value="Ig_V-set"/>
</dbReference>
<dbReference type="InterPro" id="IPR013783">
    <property type="entry name" value="Ig-like_fold"/>
</dbReference>
<evidence type="ECO:0000313" key="9">
    <source>
        <dbReference type="Proteomes" id="UP000694620"/>
    </source>
</evidence>
<sequence length="218" mass="24215">MGAFGVILGILHYIGIYIQLSASAKSGGHPDAPNHISDNALFTEVPHDITAQTGEDVEMACSFIGSGSPSYSLEIQWWYIRNHKEWTEKQSWTSNQIIPEEDISRDATKISVVKVAGSNISHKLRLSSVKPSDEGTYECRVIDFSDSKARHHKVRAYLQVEPSRTSEGAAALHLQEIQARENSAADRSKQLVAHSHQKGDRELKKRSVEGHYDSDCSD</sequence>
<dbReference type="PANTHER" id="PTHR12207:SF31">
    <property type="entry name" value="V-SET AND TRANSMEMBRANE DOMAIN-CONTAINING PROTEIN 2-LIKE PROTEIN"/>
    <property type="match status" value="1"/>
</dbReference>
<evidence type="ECO:0000256" key="2">
    <source>
        <dbReference type="ARBA" id="ARBA00023157"/>
    </source>
</evidence>
<proteinExistence type="predicted"/>
<evidence type="ECO:0000259" key="7">
    <source>
        <dbReference type="PROSITE" id="PS50835"/>
    </source>
</evidence>
<evidence type="ECO:0000256" key="1">
    <source>
        <dbReference type="ARBA" id="ARBA00022729"/>
    </source>
</evidence>
<protein>
    <recommendedName>
        <fullName evidence="4">V-set and transmembrane domain-containing protein 2-like protein</fullName>
    </recommendedName>
</protein>
<dbReference type="Ensembl" id="ENSECRT00000011754.1">
    <property type="protein sequence ID" value="ENSECRP00000011565.1"/>
    <property type="gene ID" value="ENSECRG00000007701.1"/>
</dbReference>
<feature type="region of interest" description="Disordered" evidence="5">
    <location>
        <begin position="180"/>
        <end position="218"/>
    </location>
</feature>
<feature type="domain" description="Ig-like" evidence="7">
    <location>
        <begin position="33"/>
        <end position="155"/>
    </location>
</feature>
<dbReference type="SUPFAM" id="SSF48726">
    <property type="entry name" value="Immunoglobulin"/>
    <property type="match status" value="1"/>
</dbReference>
<dbReference type="GO" id="GO:0016020">
    <property type="term" value="C:membrane"/>
    <property type="evidence" value="ECO:0007669"/>
    <property type="project" value="TreeGrafter"/>
</dbReference>
<dbReference type="GO" id="GO:0043524">
    <property type="term" value="P:negative regulation of neuron apoptotic process"/>
    <property type="evidence" value="ECO:0007669"/>
    <property type="project" value="UniProtKB-ARBA"/>
</dbReference>
<keyword evidence="3" id="KW-0393">Immunoglobulin domain</keyword>
<organism evidence="8 9">
    <name type="scientific">Erpetoichthys calabaricus</name>
    <name type="common">Rope fish</name>
    <name type="synonym">Calamoichthys calabaricus</name>
    <dbReference type="NCBI Taxonomy" id="27687"/>
    <lineage>
        <taxon>Eukaryota</taxon>
        <taxon>Metazoa</taxon>
        <taxon>Chordata</taxon>
        <taxon>Craniata</taxon>
        <taxon>Vertebrata</taxon>
        <taxon>Euteleostomi</taxon>
        <taxon>Actinopterygii</taxon>
        <taxon>Polypteriformes</taxon>
        <taxon>Polypteridae</taxon>
        <taxon>Erpetoichthys</taxon>
    </lineage>
</organism>
<reference evidence="8" key="3">
    <citation type="submission" date="2025-09" db="UniProtKB">
        <authorList>
            <consortium name="Ensembl"/>
        </authorList>
    </citation>
    <scope>IDENTIFICATION</scope>
</reference>
<dbReference type="SMART" id="SM00409">
    <property type="entry name" value="IG"/>
    <property type="match status" value="1"/>
</dbReference>
<reference evidence="8" key="1">
    <citation type="submission" date="2021-06" db="EMBL/GenBank/DDBJ databases">
        <authorList>
            <consortium name="Wellcome Sanger Institute Data Sharing"/>
        </authorList>
    </citation>
    <scope>NUCLEOTIDE SEQUENCE [LARGE SCALE GENOMIC DNA]</scope>
</reference>
<dbReference type="PROSITE" id="PS50835">
    <property type="entry name" value="IG_LIKE"/>
    <property type="match status" value="1"/>
</dbReference>
<evidence type="ECO:0000256" key="5">
    <source>
        <dbReference type="SAM" id="MobiDB-lite"/>
    </source>
</evidence>
<feature type="signal peptide" evidence="6">
    <location>
        <begin position="1"/>
        <end position="23"/>
    </location>
</feature>
<reference evidence="8" key="2">
    <citation type="submission" date="2025-08" db="UniProtKB">
        <authorList>
            <consortium name="Ensembl"/>
        </authorList>
    </citation>
    <scope>IDENTIFICATION</scope>
</reference>
<dbReference type="InterPro" id="IPR036179">
    <property type="entry name" value="Ig-like_dom_sf"/>
</dbReference>
<accession>A0A8C4SA65</accession>
<dbReference type="InterPro" id="IPR003599">
    <property type="entry name" value="Ig_sub"/>
</dbReference>
<dbReference type="InterPro" id="IPR051102">
    <property type="entry name" value="IgSF_V-set/TM_domain"/>
</dbReference>
<dbReference type="AlphaFoldDB" id="A0A8C4SA65"/>
<dbReference type="GO" id="GO:0005576">
    <property type="term" value="C:extracellular region"/>
    <property type="evidence" value="ECO:0007669"/>
    <property type="project" value="UniProtKB-ARBA"/>
</dbReference>